<name>A0ABQ6GDM5_9BACL</name>
<feature type="transmembrane region" description="Helical" evidence="6">
    <location>
        <begin position="162"/>
        <end position="183"/>
    </location>
</feature>
<dbReference type="PANTHER" id="PTHR23531:SF2">
    <property type="entry name" value="PERMEASE"/>
    <property type="match status" value="1"/>
</dbReference>
<evidence type="ECO:0000259" key="7">
    <source>
        <dbReference type="PROSITE" id="PS50850"/>
    </source>
</evidence>
<reference evidence="8 9" key="1">
    <citation type="submission" date="2023-03" db="EMBL/GenBank/DDBJ databases">
        <title>Draft genome sequence of the bacteria which degrade cell wall of Tricholomamatutake.</title>
        <authorList>
            <person name="Konishi Y."/>
            <person name="Fukuta Y."/>
            <person name="Shirasaka N."/>
        </authorList>
    </citation>
    <scope>NUCLEOTIDE SEQUENCE [LARGE SCALE GENOMIC DNA]</scope>
    <source>
        <strain evidence="9">mu1</strain>
    </source>
</reference>
<feature type="transmembrane region" description="Helical" evidence="6">
    <location>
        <begin position="46"/>
        <end position="64"/>
    </location>
</feature>
<dbReference type="PROSITE" id="PS50850">
    <property type="entry name" value="MFS"/>
    <property type="match status" value="1"/>
</dbReference>
<proteinExistence type="predicted"/>
<keyword evidence="4 6" id="KW-1133">Transmembrane helix</keyword>
<keyword evidence="2" id="KW-0813">Transport</keyword>
<protein>
    <submittedName>
        <fullName evidence="8">MFS transporter</fullName>
    </submittedName>
</protein>
<feature type="transmembrane region" description="Helical" evidence="6">
    <location>
        <begin position="286"/>
        <end position="304"/>
    </location>
</feature>
<dbReference type="CDD" id="cd17489">
    <property type="entry name" value="MFS_YfcJ_like"/>
    <property type="match status" value="1"/>
</dbReference>
<dbReference type="InterPro" id="IPR052714">
    <property type="entry name" value="MFS_Exporter"/>
</dbReference>
<evidence type="ECO:0000313" key="8">
    <source>
        <dbReference type="EMBL" id="GLX67391.1"/>
    </source>
</evidence>
<dbReference type="PANTHER" id="PTHR23531">
    <property type="entry name" value="QUINOLENE RESISTANCE PROTEIN NORA"/>
    <property type="match status" value="1"/>
</dbReference>
<evidence type="ECO:0000256" key="3">
    <source>
        <dbReference type="ARBA" id="ARBA00022692"/>
    </source>
</evidence>
<evidence type="ECO:0000256" key="2">
    <source>
        <dbReference type="ARBA" id="ARBA00022448"/>
    </source>
</evidence>
<feature type="transmembrane region" description="Helical" evidence="6">
    <location>
        <begin position="256"/>
        <end position="274"/>
    </location>
</feature>
<dbReference type="InterPro" id="IPR011701">
    <property type="entry name" value="MFS"/>
</dbReference>
<feature type="transmembrane region" description="Helical" evidence="6">
    <location>
        <begin position="136"/>
        <end position="156"/>
    </location>
</feature>
<evidence type="ECO:0000313" key="9">
    <source>
        <dbReference type="Proteomes" id="UP001157114"/>
    </source>
</evidence>
<feature type="transmembrane region" description="Helical" evidence="6">
    <location>
        <begin position="316"/>
        <end position="337"/>
    </location>
</feature>
<feature type="transmembrane region" description="Helical" evidence="6">
    <location>
        <begin position="230"/>
        <end position="250"/>
    </location>
</feature>
<dbReference type="EMBL" id="BSSQ01000006">
    <property type="protein sequence ID" value="GLX67391.1"/>
    <property type="molecule type" value="Genomic_DNA"/>
</dbReference>
<keyword evidence="5 6" id="KW-0472">Membrane</keyword>
<keyword evidence="3 6" id="KW-0812">Transmembrane</keyword>
<organism evidence="8 9">
    <name type="scientific">Paenibacillus glycanilyticus</name>
    <dbReference type="NCBI Taxonomy" id="126569"/>
    <lineage>
        <taxon>Bacteria</taxon>
        <taxon>Bacillati</taxon>
        <taxon>Bacillota</taxon>
        <taxon>Bacilli</taxon>
        <taxon>Bacillales</taxon>
        <taxon>Paenibacillaceae</taxon>
        <taxon>Paenibacillus</taxon>
    </lineage>
</organism>
<evidence type="ECO:0000256" key="5">
    <source>
        <dbReference type="ARBA" id="ARBA00023136"/>
    </source>
</evidence>
<evidence type="ECO:0000256" key="6">
    <source>
        <dbReference type="SAM" id="Phobius"/>
    </source>
</evidence>
<dbReference type="Proteomes" id="UP001157114">
    <property type="component" value="Unassembled WGS sequence"/>
</dbReference>
<gene>
    <name evidence="8" type="ORF">MU1_17360</name>
</gene>
<dbReference type="Pfam" id="PF07690">
    <property type="entry name" value="MFS_1"/>
    <property type="match status" value="1"/>
</dbReference>
<feature type="transmembrane region" description="Helical" evidence="6">
    <location>
        <begin position="76"/>
        <end position="103"/>
    </location>
</feature>
<dbReference type="SUPFAM" id="SSF103473">
    <property type="entry name" value="MFS general substrate transporter"/>
    <property type="match status" value="1"/>
</dbReference>
<feature type="transmembrane region" description="Helical" evidence="6">
    <location>
        <begin position="109"/>
        <end position="129"/>
    </location>
</feature>
<comment type="caution">
    <text evidence="8">The sequence shown here is derived from an EMBL/GenBank/DDBJ whole genome shotgun (WGS) entry which is preliminary data.</text>
</comment>
<comment type="subcellular location">
    <subcellularLocation>
        <location evidence="1">Cell membrane</location>
        <topology evidence="1">Multi-pass membrane protein</topology>
    </subcellularLocation>
</comment>
<dbReference type="InterPro" id="IPR036259">
    <property type="entry name" value="MFS_trans_sf"/>
</dbReference>
<feature type="transmembrane region" description="Helical" evidence="6">
    <location>
        <begin position="349"/>
        <end position="370"/>
    </location>
</feature>
<feature type="domain" description="Major facilitator superfamily (MFS) profile" evidence="7">
    <location>
        <begin position="10"/>
        <end position="399"/>
    </location>
</feature>
<evidence type="ECO:0000256" key="4">
    <source>
        <dbReference type="ARBA" id="ARBA00022989"/>
    </source>
</evidence>
<feature type="transmembrane region" description="Helical" evidence="6">
    <location>
        <begin position="376"/>
        <end position="395"/>
    </location>
</feature>
<evidence type="ECO:0000256" key="1">
    <source>
        <dbReference type="ARBA" id="ARBA00004651"/>
    </source>
</evidence>
<accession>A0ABQ6GDM5</accession>
<sequence>MPAEKLWTRNFLLLALANLFLFFALEMLLPTLPIFAEEHGGSGSQIGMMLGIFTFSAVVSRLLIGFGLKRFGKRKLLLIGVAICIIGMAGYFTAASISALLALRVVHGFGFGIATALYGTLVSDAIPAARRGEGMGYFVMGNAVSFSIGPFLGLWLLDQFDYAGLFGVGVIFLVIALLLTLLVRQPRVQTGEMAGISEAAASAEVMSAGGAKPSPWAEIIEPKAVIPSTLGMLVGFAFGGMLSFVTLFAKDIGIEQTGYFFLVVAISEVLIRFISGPLFDRRGPFWVLFPTAVFCMIACVILYYTDSMGMLMLAGVFYGAGFGAMFPALQAWIINIVHPERRGVATATYYNFFDIGIGAGSILLGVVVSATSYTTMFLLSGILYVLFLVVYFVYLSRQRARARG</sequence>
<dbReference type="InterPro" id="IPR020846">
    <property type="entry name" value="MFS_dom"/>
</dbReference>
<keyword evidence="9" id="KW-1185">Reference proteome</keyword>
<dbReference type="RefSeq" id="WP_284238135.1">
    <property type="nucleotide sequence ID" value="NZ_BSSQ01000006.1"/>
</dbReference>
<dbReference type="Gene3D" id="1.20.1250.20">
    <property type="entry name" value="MFS general substrate transporter like domains"/>
    <property type="match status" value="2"/>
</dbReference>